<comment type="caution">
    <text evidence="2">The sequence shown here is derived from an EMBL/GenBank/DDBJ whole genome shotgun (WGS) entry which is preliminary data.</text>
</comment>
<name>A0ABR1VJ57_9PEZI</name>
<proteinExistence type="predicted"/>
<organism evidence="2 3">
    <name type="scientific">Apiospora hydei</name>
    <dbReference type="NCBI Taxonomy" id="1337664"/>
    <lineage>
        <taxon>Eukaryota</taxon>
        <taxon>Fungi</taxon>
        <taxon>Dikarya</taxon>
        <taxon>Ascomycota</taxon>
        <taxon>Pezizomycotina</taxon>
        <taxon>Sordariomycetes</taxon>
        <taxon>Xylariomycetidae</taxon>
        <taxon>Amphisphaeriales</taxon>
        <taxon>Apiosporaceae</taxon>
        <taxon>Apiospora</taxon>
    </lineage>
</organism>
<gene>
    <name evidence="2" type="ORF">PG997_011453</name>
</gene>
<accession>A0ABR1VJ57</accession>
<evidence type="ECO:0000313" key="2">
    <source>
        <dbReference type="EMBL" id="KAK8071250.1"/>
    </source>
</evidence>
<dbReference type="EMBL" id="JAQQWN010000008">
    <property type="protein sequence ID" value="KAK8071250.1"/>
    <property type="molecule type" value="Genomic_DNA"/>
</dbReference>
<sequence>MTTQERRQPRCMEGGASFATRPVGCPMRRWVLHLHAALAKKKKDGRGVCRAPSGFCFPGPTYGDVYLSKWRRWAVTGGSVDAQGGGKLEGEPFNSGPGAERRKRAGLPAVRRAQVGYDEGWAGAELGRRGFEFGRTSAANRKLET</sequence>
<dbReference type="RefSeq" id="XP_066665058.1">
    <property type="nucleotide sequence ID" value="XM_066815768.1"/>
</dbReference>
<reference evidence="2 3" key="1">
    <citation type="submission" date="2023-01" db="EMBL/GenBank/DDBJ databases">
        <title>Analysis of 21 Apiospora genomes using comparative genomics revels a genus with tremendous synthesis potential of carbohydrate active enzymes and secondary metabolites.</title>
        <authorList>
            <person name="Sorensen T."/>
        </authorList>
    </citation>
    <scope>NUCLEOTIDE SEQUENCE [LARGE SCALE GENOMIC DNA]</scope>
    <source>
        <strain evidence="2 3">CBS 114990</strain>
    </source>
</reference>
<dbReference type="GeneID" id="92048828"/>
<protein>
    <submittedName>
        <fullName evidence="2">Uncharacterized protein</fullName>
    </submittedName>
</protein>
<evidence type="ECO:0000256" key="1">
    <source>
        <dbReference type="SAM" id="MobiDB-lite"/>
    </source>
</evidence>
<dbReference type="Proteomes" id="UP001433268">
    <property type="component" value="Unassembled WGS sequence"/>
</dbReference>
<keyword evidence="3" id="KW-1185">Reference proteome</keyword>
<evidence type="ECO:0000313" key="3">
    <source>
        <dbReference type="Proteomes" id="UP001433268"/>
    </source>
</evidence>
<feature type="region of interest" description="Disordered" evidence="1">
    <location>
        <begin position="81"/>
        <end position="107"/>
    </location>
</feature>